<gene>
    <name evidence="3" type="ORF">EWV80_10825</name>
</gene>
<dbReference type="AlphaFoldDB" id="A0A552DRE9"/>
<dbReference type="InterPro" id="IPR000668">
    <property type="entry name" value="Peptidase_C1A_C"/>
</dbReference>
<dbReference type="CDD" id="cd02619">
    <property type="entry name" value="Peptidase_C1"/>
    <property type="match status" value="1"/>
</dbReference>
<dbReference type="GO" id="GO:0006508">
    <property type="term" value="P:proteolysis"/>
    <property type="evidence" value="ECO:0007669"/>
    <property type="project" value="UniProtKB-KW"/>
</dbReference>
<protein>
    <submittedName>
        <fullName evidence="3">Cysteine protease</fullName>
    </submittedName>
</protein>
<name>A0A552DRE9_MICAE</name>
<organism evidence="3 4">
    <name type="scientific">Microcystis aeruginosa Ma_QC_B_20070730_S2</name>
    <dbReference type="NCBI Taxonomy" id="2486256"/>
    <lineage>
        <taxon>Bacteria</taxon>
        <taxon>Bacillati</taxon>
        <taxon>Cyanobacteriota</taxon>
        <taxon>Cyanophyceae</taxon>
        <taxon>Oscillatoriophycideae</taxon>
        <taxon>Chroococcales</taxon>
        <taxon>Microcystaceae</taxon>
        <taxon>Microcystis</taxon>
    </lineage>
</organism>
<comment type="similarity">
    <text evidence="1">Belongs to the peptidase C1 family.</text>
</comment>
<evidence type="ECO:0000313" key="3">
    <source>
        <dbReference type="EMBL" id="TRU24773.1"/>
    </source>
</evidence>
<dbReference type="InterPro" id="IPR025660">
    <property type="entry name" value="Pept_his_AS"/>
</dbReference>
<dbReference type="Proteomes" id="UP000320551">
    <property type="component" value="Unassembled WGS sequence"/>
</dbReference>
<proteinExistence type="inferred from homology"/>
<dbReference type="Gene3D" id="3.90.70.10">
    <property type="entry name" value="Cysteine proteinases"/>
    <property type="match status" value="1"/>
</dbReference>
<dbReference type="EMBL" id="SFBK01000141">
    <property type="protein sequence ID" value="TRU24773.1"/>
    <property type="molecule type" value="Genomic_DNA"/>
</dbReference>
<dbReference type="InterPro" id="IPR013128">
    <property type="entry name" value="Peptidase_C1A"/>
</dbReference>
<dbReference type="SMART" id="SM00645">
    <property type="entry name" value="Pept_C1"/>
    <property type="match status" value="1"/>
</dbReference>
<evidence type="ECO:0000313" key="4">
    <source>
        <dbReference type="Proteomes" id="UP000320551"/>
    </source>
</evidence>
<reference evidence="3 4" key="1">
    <citation type="submission" date="2019-01" db="EMBL/GenBank/DDBJ databases">
        <title>Coherence of Microcystis species and biogeography revealed through population genomics.</title>
        <authorList>
            <person name="Perez-Carrascal O.M."/>
            <person name="Terrat Y."/>
            <person name="Giani A."/>
            <person name="Fortin N."/>
            <person name="Tromas N."/>
            <person name="Shapiro B.J."/>
        </authorList>
    </citation>
    <scope>NUCLEOTIDE SEQUENCE [LARGE SCALE GENOMIC DNA]</scope>
    <source>
        <strain evidence="3">Ma_QC_B_20070730_S2</strain>
    </source>
</reference>
<keyword evidence="3" id="KW-0645">Protease</keyword>
<sequence length="304" mass="33550">MSETFVIPAMGWLPDYPDIRDVTFQSERVPSKLQALGQPSVKQMLAKVGATTSAPAALPTSVDLRPWCSPIEDQKTIGSCTAHAGVGLVEYFERRAFGKHLDASRLFLYKVTRNLLKWTGDTGAFLRSTMYALTLFGVPPEEYYPYNTADFDKEPSAFCYAFGQSYQAISYYRLDPPGTTRSNLLTQIKTYLANGLPSMFGFTVYSSISQANTNGGKIPYPTRGERVEGGHAIDAVGYDDNLKIKNTNVGGIETTGALLIRNSWGTGWGSAGYGWLPYKYVLDGLATDWWSLIKSEWIDTGQFG</sequence>
<keyword evidence="3" id="KW-0378">Hydrolase</keyword>
<evidence type="ECO:0000256" key="1">
    <source>
        <dbReference type="ARBA" id="ARBA00008455"/>
    </source>
</evidence>
<evidence type="ECO:0000259" key="2">
    <source>
        <dbReference type="SMART" id="SM00645"/>
    </source>
</evidence>
<comment type="caution">
    <text evidence="3">The sequence shown here is derived from an EMBL/GenBank/DDBJ whole genome shotgun (WGS) entry which is preliminary data.</text>
</comment>
<accession>A0A552DRE9</accession>
<feature type="domain" description="Peptidase C1A papain C-terminal" evidence="2">
    <location>
        <begin position="58"/>
        <end position="282"/>
    </location>
</feature>
<dbReference type="InterPro" id="IPR038765">
    <property type="entry name" value="Papain-like_cys_pep_sf"/>
</dbReference>
<dbReference type="SUPFAM" id="SSF54001">
    <property type="entry name" value="Cysteine proteinases"/>
    <property type="match status" value="1"/>
</dbReference>
<dbReference type="Pfam" id="PF00112">
    <property type="entry name" value="Peptidase_C1"/>
    <property type="match status" value="1"/>
</dbReference>
<dbReference type="PANTHER" id="PTHR12411">
    <property type="entry name" value="CYSTEINE PROTEASE FAMILY C1-RELATED"/>
    <property type="match status" value="1"/>
</dbReference>
<dbReference type="GO" id="GO:0008234">
    <property type="term" value="F:cysteine-type peptidase activity"/>
    <property type="evidence" value="ECO:0007669"/>
    <property type="project" value="InterPro"/>
</dbReference>
<dbReference type="PROSITE" id="PS00639">
    <property type="entry name" value="THIOL_PROTEASE_HIS"/>
    <property type="match status" value="1"/>
</dbReference>